<accession>A0A0R2HFM5</accession>
<reference evidence="1 2" key="1">
    <citation type="journal article" date="2015" name="Genome Announc.">
        <title>Expanding the biotechnology potential of lactobacilli through comparative genomics of 213 strains and associated genera.</title>
        <authorList>
            <person name="Sun Z."/>
            <person name="Harris H.M."/>
            <person name="McCann A."/>
            <person name="Guo C."/>
            <person name="Argimon S."/>
            <person name="Zhang W."/>
            <person name="Yang X."/>
            <person name="Jeffery I.B."/>
            <person name="Cooney J.C."/>
            <person name="Kagawa T.F."/>
            <person name="Liu W."/>
            <person name="Song Y."/>
            <person name="Salvetti E."/>
            <person name="Wrobel A."/>
            <person name="Rasinkangas P."/>
            <person name="Parkhill J."/>
            <person name="Rea M.C."/>
            <person name="O'Sullivan O."/>
            <person name="Ritari J."/>
            <person name="Douillard F.P."/>
            <person name="Paul Ross R."/>
            <person name="Yang R."/>
            <person name="Briner A.E."/>
            <person name="Felis G.E."/>
            <person name="de Vos W.M."/>
            <person name="Barrangou R."/>
            <person name="Klaenhammer T.R."/>
            <person name="Caufield P.W."/>
            <person name="Cui Y."/>
            <person name="Zhang H."/>
            <person name="O'Toole P.W."/>
        </authorList>
    </citation>
    <scope>NUCLEOTIDE SEQUENCE [LARGE SCALE GENOMIC DNA]</scope>
    <source>
        <strain evidence="1 2">DSM 20405</strain>
    </source>
</reference>
<comment type="caution">
    <text evidence="1">The sequence shown here is derived from an EMBL/GenBank/DDBJ whole genome shotgun (WGS) entry which is preliminary data.</text>
</comment>
<dbReference type="EMBL" id="JQBL01000001">
    <property type="protein sequence ID" value="KRN51464.1"/>
    <property type="molecule type" value="Genomic_DNA"/>
</dbReference>
<evidence type="ECO:0000313" key="2">
    <source>
        <dbReference type="Proteomes" id="UP000051841"/>
    </source>
</evidence>
<organism evidence="1 2">
    <name type="scientific">Kandleria vitulina DSM 20405</name>
    <dbReference type="NCBI Taxonomy" id="1410657"/>
    <lineage>
        <taxon>Bacteria</taxon>
        <taxon>Bacillati</taxon>
        <taxon>Bacillota</taxon>
        <taxon>Erysipelotrichia</taxon>
        <taxon>Erysipelotrichales</taxon>
        <taxon>Coprobacillaceae</taxon>
        <taxon>Kandleria</taxon>
    </lineage>
</organism>
<dbReference type="PATRIC" id="fig|1410657.5.peg.83"/>
<dbReference type="Proteomes" id="UP000051841">
    <property type="component" value="Unassembled WGS sequence"/>
</dbReference>
<keyword evidence="2" id="KW-1185">Reference proteome</keyword>
<dbReference type="AlphaFoldDB" id="A0A0R2HFM5"/>
<dbReference type="RefSeq" id="WP_029071482.1">
    <property type="nucleotide sequence ID" value="NZ_JQBL01000001.1"/>
</dbReference>
<proteinExistence type="predicted"/>
<name>A0A0R2HFM5_9FIRM</name>
<gene>
    <name evidence="1" type="ORF">IV49_GL000081</name>
</gene>
<protein>
    <submittedName>
        <fullName evidence="1">Uncharacterized protein</fullName>
    </submittedName>
</protein>
<sequence>MKTIDQYLLMIKEILNKYPFQLDFKKSLKFHHDFYEFMEKHIPLLMKEKRYSDVFTLLTYIFLVLNDYDIVEIRITSTECIFRLIQLYKEGNETIRHMIYEWTSHISMHTLKDELMSDFYNLKKSVGEAYRFEPKKQDTSGSLLLRRWTEDEFNR</sequence>
<evidence type="ECO:0000313" key="1">
    <source>
        <dbReference type="EMBL" id="KRN51464.1"/>
    </source>
</evidence>